<sequence length="238" mass="25359">MSHPFSPKLDAFGNLEIHYAEVNDYENNCYVIVDVPTGAALIVDAADNLPAIIELVDLASRRAADAGAAQVRVTGVLTTHRHQDHWQALEATKAHFEVASYAGAEDAPELPGETEHTLGDGDTVALGDQQIEVVGLRGHTPGSVALALRVPEHPVRLITGDSLFPGGIGNTFGDSDAYAQLLGDVVERIFRRFADDTIFYPGHGLPSTLGRERGFLNAWRLTGGLPPADPNTDAFSGA</sequence>
<dbReference type="PANTHER" id="PTHR46233:SF1">
    <property type="entry name" value="CONSERVED PROTEIN"/>
    <property type="match status" value="1"/>
</dbReference>
<dbReference type="SUPFAM" id="SSF56281">
    <property type="entry name" value="Metallo-hydrolase/oxidoreductase"/>
    <property type="match status" value="1"/>
</dbReference>
<accession>A0ABY4MVB7</accession>
<feature type="domain" description="Metallo-beta-lactamase" evidence="1">
    <location>
        <begin position="26"/>
        <end position="203"/>
    </location>
</feature>
<dbReference type="Gene3D" id="3.60.15.10">
    <property type="entry name" value="Ribonuclease Z/Hydroxyacylglutathione hydrolase-like"/>
    <property type="match status" value="1"/>
</dbReference>
<reference evidence="2" key="1">
    <citation type="submission" date="2022-05" db="EMBL/GenBank/DDBJ databases">
        <title>Complete genome sequence of toluene-degrading Gulosibacter sediminis strain ACHW.36C.</title>
        <authorList>
            <person name="Wai A.C."/>
            <person name="Lai G.K."/>
            <person name="Griffin S.D."/>
            <person name="Leung F.C."/>
        </authorList>
    </citation>
    <scope>NUCLEOTIDE SEQUENCE [LARGE SCALE GENOMIC DNA]</scope>
    <source>
        <strain evidence="2">ACHW.36C</strain>
    </source>
</reference>
<evidence type="ECO:0000313" key="2">
    <source>
        <dbReference type="EMBL" id="UQN14373.1"/>
    </source>
</evidence>
<gene>
    <name evidence="2" type="ORF">M3M28_09980</name>
</gene>
<organism evidence="2">
    <name type="scientific">Gulosibacter sediminis</name>
    <dbReference type="NCBI Taxonomy" id="1729695"/>
    <lineage>
        <taxon>Bacteria</taxon>
        <taxon>Bacillati</taxon>
        <taxon>Actinomycetota</taxon>
        <taxon>Actinomycetes</taxon>
        <taxon>Micrococcales</taxon>
        <taxon>Microbacteriaceae</taxon>
        <taxon>Gulosibacter</taxon>
    </lineage>
</organism>
<dbReference type="InterPro" id="IPR001279">
    <property type="entry name" value="Metallo-B-lactamas"/>
</dbReference>
<dbReference type="InterPro" id="IPR051453">
    <property type="entry name" value="MBL_Glyoxalase_II"/>
</dbReference>
<dbReference type="Pfam" id="PF00753">
    <property type="entry name" value="Lactamase_B"/>
    <property type="match status" value="1"/>
</dbReference>
<dbReference type="PANTHER" id="PTHR46233">
    <property type="entry name" value="HYDROXYACYLGLUTATHIONE HYDROLASE GLOC"/>
    <property type="match status" value="1"/>
</dbReference>
<name>A0ABY4MVB7_9MICO</name>
<dbReference type="EMBL" id="CP097160">
    <property type="protein sequence ID" value="UQN14373.1"/>
    <property type="molecule type" value="Genomic_DNA"/>
</dbReference>
<evidence type="ECO:0000259" key="1">
    <source>
        <dbReference type="SMART" id="SM00849"/>
    </source>
</evidence>
<dbReference type="SMART" id="SM00849">
    <property type="entry name" value="Lactamase_B"/>
    <property type="match status" value="1"/>
</dbReference>
<dbReference type="CDD" id="cd06262">
    <property type="entry name" value="metallo-hydrolase-like_MBL-fold"/>
    <property type="match status" value="1"/>
</dbReference>
<protein>
    <submittedName>
        <fullName evidence="2">MBL fold metallo-hydrolase</fullName>
    </submittedName>
</protein>
<proteinExistence type="predicted"/>
<dbReference type="InterPro" id="IPR036866">
    <property type="entry name" value="RibonucZ/Hydroxyglut_hydro"/>
</dbReference>